<reference evidence="1" key="1">
    <citation type="submission" date="2019-08" db="EMBL/GenBank/DDBJ databases">
        <authorList>
            <person name="Kucharzyk K."/>
            <person name="Murdoch R.W."/>
            <person name="Higgins S."/>
            <person name="Loffler F."/>
        </authorList>
    </citation>
    <scope>NUCLEOTIDE SEQUENCE</scope>
</reference>
<dbReference type="EMBL" id="VSSQ01024318">
    <property type="protein sequence ID" value="MPM71762.1"/>
    <property type="molecule type" value="Genomic_DNA"/>
</dbReference>
<dbReference type="AlphaFoldDB" id="A0A645C2A1"/>
<accession>A0A645C2A1</accession>
<gene>
    <name evidence="1" type="ORF">SDC9_118733</name>
</gene>
<sequence>MNAVREQEAIEFILPSTTIRFDQLANGIQDTLVTHPHDKPGNWILFREVY</sequence>
<name>A0A645C2A1_9ZZZZ</name>
<protein>
    <submittedName>
        <fullName evidence="1">Uncharacterized protein</fullName>
    </submittedName>
</protein>
<proteinExistence type="predicted"/>
<comment type="caution">
    <text evidence="1">The sequence shown here is derived from an EMBL/GenBank/DDBJ whole genome shotgun (WGS) entry which is preliminary data.</text>
</comment>
<evidence type="ECO:0000313" key="1">
    <source>
        <dbReference type="EMBL" id="MPM71762.1"/>
    </source>
</evidence>
<organism evidence="1">
    <name type="scientific">bioreactor metagenome</name>
    <dbReference type="NCBI Taxonomy" id="1076179"/>
    <lineage>
        <taxon>unclassified sequences</taxon>
        <taxon>metagenomes</taxon>
        <taxon>ecological metagenomes</taxon>
    </lineage>
</organism>